<dbReference type="EMBL" id="JABDJR010000218">
    <property type="protein sequence ID" value="NNF06254.1"/>
    <property type="molecule type" value="Genomic_DNA"/>
</dbReference>
<accession>A0A7Y2E6R8</accession>
<dbReference type="Proteomes" id="UP000547674">
    <property type="component" value="Unassembled WGS sequence"/>
</dbReference>
<feature type="non-terminal residue" evidence="2">
    <location>
        <position position="1"/>
    </location>
</feature>
<feature type="region of interest" description="Disordered" evidence="1">
    <location>
        <begin position="82"/>
        <end position="103"/>
    </location>
</feature>
<dbReference type="AlphaFoldDB" id="A0A7Y2E6R8"/>
<comment type="caution">
    <text evidence="2">The sequence shown here is derived from an EMBL/GenBank/DDBJ whole genome shotgun (WGS) entry which is preliminary data.</text>
</comment>
<evidence type="ECO:0000313" key="3">
    <source>
        <dbReference type="Proteomes" id="UP000547674"/>
    </source>
</evidence>
<evidence type="ECO:0008006" key="4">
    <source>
        <dbReference type="Google" id="ProtNLM"/>
    </source>
</evidence>
<evidence type="ECO:0000256" key="1">
    <source>
        <dbReference type="SAM" id="MobiDB-lite"/>
    </source>
</evidence>
<organism evidence="2 3">
    <name type="scientific">Eiseniibacteriota bacterium</name>
    <dbReference type="NCBI Taxonomy" id="2212470"/>
    <lineage>
        <taxon>Bacteria</taxon>
        <taxon>Candidatus Eiseniibacteriota</taxon>
    </lineage>
</organism>
<protein>
    <recommendedName>
        <fullName evidence="4">Cytoplasmic protein</fullName>
    </recommendedName>
</protein>
<gene>
    <name evidence="2" type="ORF">HKN21_05805</name>
</gene>
<proteinExistence type="predicted"/>
<evidence type="ECO:0000313" key="2">
    <source>
        <dbReference type="EMBL" id="NNF06254.1"/>
    </source>
</evidence>
<reference evidence="2 3" key="1">
    <citation type="submission" date="2020-03" db="EMBL/GenBank/DDBJ databases">
        <title>Metabolic flexibility allows generalist bacteria to become dominant in a frequently disturbed ecosystem.</title>
        <authorList>
            <person name="Chen Y.-J."/>
            <person name="Leung P.M."/>
            <person name="Bay S.K."/>
            <person name="Hugenholtz P."/>
            <person name="Kessler A.J."/>
            <person name="Shelley G."/>
            <person name="Waite D.W."/>
            <person name="Cook P.L."/>
            <person name="Greening C."/>
        </authorList>
    </citation>
    <scope>NUCLEOTIDE SEQUENCE [LARGE SCALE GENOMIC DNA]</scope>
    <source>
        <strain evidence="2">SS_bin_28</strain>
    </source>
</reference>
<sequence length="103" mass="11532">KEEIITDRRMGLIRILTPVKVDGSVDDTRTQSFMGETQLMTQAGPLPVHTEIEANNLEEALAAFPEAIQKAVEKMMTELQEMRRQEASRIVVPGQNPGKIEMP</sequence>
<name>A0A7Y2E6R8_UNCEI</name>